<gene>
    <name evidence="15" type="primary">LOC123786894</name>
</gene>
<dbReference type="InterPro" id="IPR004072">
    <property type="entry name" value="Vmron_rcpt_1"/>
</dbReference>
<keyword evidence="9 13" id="KW-0472">Membrane</keyword>
<evidence type="ECO:0000256" key="7">
    <source>
        <dbReference type="ARBA" id="ARBA00022989"/>
    </source>
</evidence>
<evidence type="ECO:0000313" key="15">
    <source>
        <dbReference type="Ensembl" id="ENSUAMP00000013797.1"/>
    </source>
</evidence>
<feature type="transmembrane region" description="Helical" evidence="13">
    <location>
        <begin position="12"/>
        <end position="30"/>
    </location>
</feature>
<reference evidence="15" key="2">
    <citation type="submission" date="2025-08" db="UniProtKB">
        <authorList>
            <consortium name="Ensembl"/>
        </authorList>
    </citation>
    <scope>IDENTIFICATION</scope>
</reference>
<evidence type="ECO:0000256" key="10">
    <source>
        <dbReference type="ARBA" id="ARBA00023170"/>
    </source>
</evidence>
<evidence type="ECO:0000256" key="1">
    <source>
        <dbReference type="ARBA" id="ARBA00003878"/>
    </source>
</evidence>
<accession>A0A452R636</accession>
<reference evidence="15" key="3">
    <citation type="submission" date="2025-09" db="UniProtKB">
        <authorList>
            <consortium name="Ensembl"/>
        </authorList>
    </citation>
    <scope>IDENTIFICATION</scope>
</reference>
<dbReference type="OMA" id="WSNNNIT"/>
<dbReference type="GO" id="GO:0007606">
    <property type="term" value="P:sensory perception of chemical stimulus"/>
    <property type="evidence" value="ECO:0007669"/>
    <property type="project" value="UniProtKB-ARBA"/>
</dbReference>
<keyword evidence="7 13" id="KW-1133">Transmembrane helix</keyword>
<keyword evidence="16" id="KW-1185">Reference proteome</keyword>
<feature type="transmembrane region" description="Helical" evidence="13">
    <location>
        <begin position="45"/>
        <end position="63"/>
    </location>
</feature>
<evidence type="ECO:0000256" key="6">
    <source>
        <dbReference type="ARBA" id="ARBA00022692"/>
    </source>
</evidence>
<keyword evidence="11" id="KW-0325">Glycoprotein</keyword>
<dbReference type="FunFam" id="1.20.1070.10:FF:000033">
    <property type="entry name" value="Vomeronasal type-1 receptor"/>
    <property type="match status" value="1"/>
</dbReference>
<dbReference type="AlphaFoldDB" id="A0A452R636"/>
<keyword evidence="4 13" id="KW-1003">Cell membrane</keyword>
<sequence>MTSADLNIRTILLFQTVVGILGNFPLLYHYTSLYFRGCKPRSTDLILRHLTIANSLVILSSGVPKTMAALGLRHFTSYYGCCILLYVHRVARAMSICSTCLLSVFRAILIHPGNSRWAELKVKAPKYVGPSSILCWVLHMVVNVFFPIYMSGKWSNKNTTKRRGFGYCPASQHRAKISDSVYVAVTSVHDSLCLGLMTLASSSMVFLLYRHKQRVQHIHRNSLSPRPSPESRAIQSVLVLVITFVSFYALSSIIYVYVALSDDSSWWLVNTAVLITACFPTISPFVLMSHDPSIARLYCVCFSRISKEPLSREQC</sequence>
<keyword evidence="6 13" id="KW-0812">Transmembrane</keyword>
<evidence type="ECO:0000256" key="2">
    <source>
        <dbReference type="ARBA" id="ARBA00004651"/>
    </source>
</evidence>
<evidence type="ECO:0000259" key="14">
    <source>
        <dbReference type="PROSITE" id="PS50262"/>
    </source>
</evidence>
<dbReference type="GO" id="GO:0016503">
    <property type="term" value="F:pheromone receptor activity"/>
    <property type="evidence" value="ECO:0007669"/>
    <property type="project" value="InterPro"/>
</dbReference>
<feature type="transmembrane region" description="Helical" evidence="13">
    <location>
        <begin position="93"/>
        <end position="112"/>
    </location>
</feature>
<evidence type="ECO:0000256" key="11">
    <source>
        <dbReference type="ARBA" id="ARBA00023180"/>
    </source>
</evidence>
<dbReference type="PRINTS" id="PR01534">
    <property type="entry name" value="VOMERONASL1R"/>
</dbReference>
<keyword evidence="12 13" id="KW-0807">Transducer</keyword>
<protein>
    <recommendedName>
        <fullName evidence="13">Vomeronasal type-1 receptor</fullName>
    </recommendedName>
</protein>
<dbReference type="PANTHER" id="PTHR24062">
    <property type="entry name" value="VOMERONASAL TYPE-1 RECEPTOR"/>
    <property type="match status" value="1"/>
</dbReference>
<dbReference type="InterPro" id="IPR017452">
    <property type="entry name" value="GPCR_Rhodpsn_7TM"/>
</dbReference>
<evidence type="ECO:0000256" key="8">
    <source>
        <dbReference type="ARBA" id="ARBA00023040"/>
    </source>
</evidence>
<dbReference type="Gene3D" id="1.20.1070.10">
    <property type="entry name" value="Rhodopsin 7-helix transmembrane proteins"/>
    <property type="match status" value="1"/>
</dbReference>
<dbReference type="Ensembl" id="ENSUAMT00000015484.1">
    <property type="protein sequence ID" value="ENSUAMP00000013797.1"/>
    <property type="gene ID" value="ENSUAMG00000011096.1"/>
</dbReference>
<dbReference type="Proteomes" id="UP000291022">
    <property type="component" value="Unassembled WGS sequence"/>
</dbReference>
<name>A0A452R636_URSAM</name>
<keyword evidence="10 13" id="KW-0675">Receptor</keyword>
<evidence type="ECO:0000256" key="4">
    <source>
        <dbReference type="ARBA" id="ARBA00022475"/>
    </source>
</evidence>
<feature type="transmembrane region" description="Helical" evidence="13">
    <location>
        <begin position="237"/>
        <end position="260"/>
    </location>
</feature>
<dbReference type="Pfam" id="PF03402">
    <property type="entry name" value="V1R"/>
    <property type="match status" value="1"/>
</dbReference>
<organism evidence="15 16">
    <name type="scientific">Ursus americanus</name>
    <name type="common">American black bear</name>
    <name type="synonym">Euarctos americanus</name>
    <dbReference type="NCBI Taxonomy" id="9643"/>
    <lineage>
        <taxon>Eukaryota</taxon>
        <taxon>Metazoa</taxon>
        <taxon>Chordata</taxon>
        <taxon>Craniata</taxon>
        <taxon>Vertebrata</taxon>
        <taxon>Euteleostomi</taxon>
        <taxon>Mammalia</taxon>
        <taxon>Eutheria</taxon>
        <taxon>Laurasiatheria</taxon>
        <taxon>Carnivora</taxon>
        <taxon>Caniformia</taxon>
        <taxon>Ursidae</taxon>
        <taxon>Ursus</taxon>
    </lineage>
</organism>
<proteinExistence type="inferred from homology"/>
<reference evidence="16" key="1">
    <citation type="submission" date="2016-06" db="EMBL/GenBank/DDBJ databases">
        <title>De novo assembly and RNA-Seq shows season-dependent expression and editing in black bear kidneys.</title>
        <authorList>
            <person name="Korstanje R."/>
            <person name="Srivastava A."/>
            <person name="Sarsani V.K."/>
            <person name="Sheehan S.M."/>
            <person name="Seger R.L."/>
            <person name="Barter M.E."/>
            <person name="Lindqvist C."/>
            <person name="Brody L.C."/>
            <person name="Mullikin J.C."/>
        </authorList>
    </citation>
    <scope>NUCLEOTIDE SEQUENCE [LARGE SCALE GENOMIC DNA]</scope>
</reference>
<dbReference type="GO" id="GO:0019236">
    <property type="term" value="P:response to pheromone"/>
    <property type="evidence" value="ECO:0007669"/>
    <property type="project" value="UniProtKB-KW"/>
</dbReference>
<dbReference type="GO" id="GO:0005886">
    <property type="term" value="C:plasma membrane"/>
    <property type="evidence" value="ECO:0007669"/>
    <property type="project" value="UniProtKB-SubCell"/>
</dbReference>
<evidence type="ECO:0000256" key="5">
    <source>
        <dbReference type="ARBA" id="ARBA00022507"/>
    </source>
</evidence>
<keyword evidence="8 13" id="KW-0297">G-protein coupled receptor</keyword>
<evidence type="ECO:0000313" key="16">
    <source>
        <dbReference type="Proteomes" id="UP000291022"/>
    </source>
</evidence>
<comment type="subcellular location">
    <subcellularLocation>
        <location evidence="2 13">Cell membrane</location>
        <topology evidence="2 13">Multi-pass membrane protein</topology>
    </subcellularLocation>
</comment>
<feature type="transmembrane region" description="Helical" evidence="13">
    <location>
        <begin position="133"/>
        <end position="150"/>
    </location>
</feature>
<dbReference type="SUPFAM" id="SSF81321">
    <property type="entry name" value="Family A G protein-coupled receptor-like"/>
    <property type="match status" value="1"/>
</dbReference>
<keyword evidence="5 13" id="KW-0589">Pheromone response</keyword>
<dbReference type="CDD" id="cd13949">
    <property type="entry name" value="7tm_V1R_pheromone"/>
    <property type="match status" value="1"/>
</dbReference>
<dbReference type="GeneTree" id="ENSGT00960000186612"/>
<evidence type="ECO:0000256" key="13">
    <source>
        <dbReference type="RuleBase" id="RU364061"/>
    </source>
</evidence>
<feature type="transmembrane region" description="Helical" evidence="13">
    <location>
        <begin position="188"/>
        <end position="209"/>
    </location>
</feature>
<comment type="similarity">
    <text evidence="3 13">Belongs to the G-protein coupled receptor 1 family.</text>
</comment>
<feature type="domain" description="G-protein coupled receptors family 1 profile" evidence="14">
    <location>
        <begin position="22"/>
        <end position="287"/>
    </location>
</feature>
<evidence type="ECO:0000256" key="3">
    <source>
        <dbReference type="ARBA" id="ARBA00010663"/>
    </source>
</evidence>
<evidence type="ECO:0000256" key="9">
    <source>
        <dbReference type="ARBA" id="ARBA00023136"/>
    </source>
</evidence>
<comment type="function">
    <text evidence="1">Putative pheromone receptor.</text>
</comment>
<feature type="transmembrane region" description="Helical" evidence="13">
    <location>
        <begin position="266"/>
        <end position="287"/>
    </location>
</feature>
<dbReference type="PROSITE" id="PS50262">
    <property type="entry name" value="G_PROTEIN_RECEP_F1_2"/>
    <property type="match status" value="1"/>
</dbReference>
<evidence type="ECO:0000256" key="12">
    <source>
        <dbReference type="ARBA" id="ARBA00023224"/>
    </source>
</evidence>